<feature type="zinc finger region" description="C3H1-type" evidence="4">
    <location>
        <begin position="9"/>
        <end position="37"/>
    </location>
</feature>
<evidence type="ECO:0000256" key="4">
    <source>
        <dbReference type="PROSITE-ProRule" id="PRU00723"/>
    </source>
</evidence>
<dbReference type="EMBL" id="ML014311">
    <property type="protein sequence ID" value="RKO99180.1"/>
    <property type="molecule type" value="Genomic_DNA"/>
</dbReference>
<dbReference type="SUPFAM" id="SSF90229">
    <property type="entry name" value="CCCH zinc finger"/>
    <property type="match status" value="1"/>
</dbReference>
<keyword evidence="1 4" id="KW-0479">Metal-binding</keyword>
<evidence type="ECO:0000256" key="2">
    <source>
        <dbReference type="ARBA" id="ARBA00022771"/>
    </source>
</evidence>
<accession>A0A4P9X2S3</accession>
<dbReference type="AlphaFoldDB" id="A0A4P9X2S3"/>
<dbReference type="Proteomes" id="UP000274922">
    <property type="component" value="Unassembled WGS sequence"/>
</dbReference>
<keyword evidence="7" id="KW-1185">Reference proteome</keyword>
<reference evidence="7" key="1">
    <citation type="journal article" date="2018" name="Nat. Microbiol.">
        <title>Leveraging single-cell genomics to expand the fungal tree of life.</title>
        <authorList>
            <person name="Ahrendt S.R."/>
            <person name="Quandt C.A."/>
            <person name="Ciobanu D."/>
            <person name="Clum A."/>
            <person name="Salamov A."/>
            <person name="Andreopoulos B."/>
            <person name="Cheng J.F."/>
            <person name="Woyke T."/>
            <person name="Pelin A."/>
            <person name="Henrissat B."/>
            <person name="Reynolds N.K."/>
            <person name="Benny G.L."/>
            <person name="Smith M.E."/>
            <person name="James T.Y."/>
            <person name="Grigoriev I.V."/>
        </authorList>
    </citation>
    <scope>NUCLEOTIDE SEQUENCE [LARGE SCALE GENOMIC DNA]</scope>
    <source>
        <strain evidence="7">ATCC 52028</strain>
    </source>
</reference>
<dbReference type="GO" id="GO:0008270">
    <property type="term" value="F:zinc ion binding"/>
    <property type="evidence" value="ECO:0007669"/>
    <property type="project" value="UniProtKB-KW"/>
</dbReference>
<protein>
    <recommendedName>
        <fullName evidence="5">C3H1-type domain-containing protein</fullName>
    </recommendedName>
</protein>
<keyword evidence="3 4" id="KW-0862">Zinc</keyword>
<feature type="non-terminal residue" evidence="6">
    <location>
        <position position="1"/>
    </location>
</feature>
<name>A0A4P9X2S3_9FUNG</name>
<organism evidence="6 7">
    <name type="scientific">Caulochytrium protostelioides</name>
    <dbReference type="NCBI Taxonomy" id="1555241"/>
    <lineage>
        <taxon>Eukaryota</taxon>
        <taxon>Fungi</taxon>
        <taxon>Fungi incertae sedis</taxon>
        <taxon>Chytridiomycota</taxon>
        <taxon>Chytridiomycota incertae sedis</taxon>
        <taxon>Chytridiomycetes</taxon>
        <taxon>Caulochytriales</taxon>
        <taxon>Caulochytriaceae</taxon>
        <taxon>Caulochytrium</taxon>
    </lineage>
</organism>
<sequence length="57" mass="6576">CRFLHVLRPADRPVCAPFVSRGFCEAGAVCPRRHVPRCVHERGKRVCQRPHCRMAHL</sequence>
<dbReference type="Gene3D" id="6.10.250.3220">
    <property type="match status" value="1"/>
</dbReference>
<dbReference type="InterPro" id="IPR000571">
    <property type="entry name" value="Znf_CCCH"/>
</dbReference>
<keyword evidence="2 4" id="KW-0863">Zinc-finger</keyword>
<evidence type="ECO:0000256" key="3">
    <source>
        <dbReference type="ARBA" id="ARBA00022833"/>
    </source>
</evidence>
<evidence type="ECO:0000259" key="5">
    <source>
        <dbReference type="PROSITE" id="PS50103"/>
    </source>
</evidence>
<evidence type="ECO:0000313" key="6">
    <source>
        <dbReference type="EMBL" id="RKO99180.1"/>
    </source>
</evidence>
<dbReference type="InterPro" id="IPR036855">
    <property type="entry name" value="Znf_CCCH_sf"/>
</dbReference>
<dbReference type="PROSITE" id="PS50103">
    <property type="entry name" value="ZF_C3H1"/>
    <property type="match status" value="1"/>
</dbReference>
<feature type="domain" description="C3H1-type" evidence="5">
    <location>
        <begin position="9"/>
        <end position="37"/>
    </location>
</feature>
<evidence type="ECO:0000313" key="7">
    <source>
        <dbReference type="Proteomes" id="UP000274922"/>
    </source>
</evidence>
<evidence type="ECO:0000256" key="1">
    <source>
        <dbReference type="ARBA" id="ARBA00022723"/>
    </source>
</evidence>
<gene>
    <name evidence="6" type="ORF">CXG81DRAFT_6482</name>
</gene>
<proteinExistence type="predicted"/>
<feature type="non-terminal residue" evidence="6">
    <location>
        <position position="57"/>
    </location>
</feature>
<dbReference type="OrthoDB" id="410307at2759"/>